<dbReference type="STRING" id="553207.HMPREF0299_5324"/>
<proteinExistence type="predicted"/>
<evidence type="ECO:0000313" key="2">
    <source>
        <dbReference type="Proteomes" id="UP000004218"/>
    </source>
</evidence>
<keyword evidence="2" id="KW-1185">Reference proteome</keyword>
<dbReference type="RefSeq" id="WP_005527004.1">
    <property type="nucleotide sequence ID" value="NZ_ACSH02000008.1"/>
</dbReference>
<sequence>MNPVRIVASGGVLPLTFPGSHDDTAVPADIVPVVALTAMIGEVPVVKLIPETLLSTETLIMGRFGLDPQPAPRPVGRGRSRAIGFPTWPIMIDQDNTEHALNLVADIEWAKKVVKFQTKKVRDRFQELTKMLSTAAPHFVPTLLEELARIFDDSGFQKLAMRAFNKARKFERTYGLPIDPDRHRQVFTEFTRRGIVSPKEMVFEATSCIQRFSDPEDAYQYFLEIITNQVGVGIPPYVGLPRDLIRVAKPTGRTPQQVGEELLDNICGLSGMRRAPAGFAKALSKRMVGLLDHRPYAITQLFFAPPSDCRSWRSPYQLEEWVTDFISIGGPTILQEDPMHFRRWLLNVLDALVGRSNDSFSLFNLIVSNKDVISAIELNETYLDLPLEFIGALTVAGVQWRLDNASPKENDQLNSFFYRVLYCWHPQYREALYCLKVPQIRAHILCGWTLEKLMEDKDAIARAGAGLLYDEFLNNECQHLNTALFSVIDRFVTSFTLAAEAKLPLGNLERLVKKANVDAATMLATNLAHGLITELTWPELERHIHAMRGELSPERGIGPRLQITESYPGVVAFCGTKVVVVAGDTTLLDTKISTPYVPFDMVAVSDAVGDQVLAFSCSGVYDVAATWDDGYSVSLLISGESYLFDKPKPRYSSLATPDGRVVGDILLRPTDREFNRTISVVYGDNAGTIWCSGDEGYGDEWRNTIFQYDPITGIYTMNQPPQQVVDLAETADITIDWAWTTFLPAPVDNDAARAKIIPVIDTGEFCCVAGRTKDEKQDYSLVAGDGTRYLHDTPVCGVTTFGGVTRLVGVEEFGTVLYLPGVSAVHGELATILDDRGEPHWMYQLPWVAWGNLTLRDEEASRRLRAVQPADVAPLLAALEPETGKSDTTVDRENNIPDGKCMYAPLSFNCQSGSAAMKAAADLLGTDDRELCVSVVQLALSAQASVDKLTEVLDQVRGQHEHGAVATHHSTATRKNFYPDHSACSTYAVIAKVQQLKEVIDGAIDVFYIKNGVRRSYSWTWFVFVGREKALVSWAMAPFTSPAARMEAAALLRELADAKIDNRTWRQVWVDWSRMSAEPDDARVGLSFTDANTQVVVLDRLYRNNYRLIVAGNEFPETVCGAPTFGVAKTAYDLGVEPGMSAEEMRVWADKLERMGDIDPGEWLSRMRPLIDALTTRTFLTETAAIMLIVGGTYASFTRVGGVDIAAFCSCHADHEERWDAERKRKETISRKLKFTEKSTQAAIELCSQVGYIDEELLTIAAFDNNPVLIDAFVASIPDCDVIVPDQLMEKYFAKQWQAPEVQIRVLFQLICRLEPNPHFSGWDSGMAASIALDLAINLPAQGFADDAEAREVCSFLAHQLTMLKTTTDKAVAQHFTTLPLTGDISGVKDDRDAMYYRGCNFDAFRGLTEGYFDRIIADLGDETKSRPVGCYRDPRVSAPGVVAEVCRELGLSESAAVYFLQLLALVDPTDSNVKAWNGWKKKQFDEARAELVAHDLVVEGKRTGAGRTVFLPGAWWEAQSGSMPVEAWKSNFYLIRYRERCESTVRWCPPTEPFDQLFPTVWGRWLSGDRPSFDALTTKKYRR</sequence>
<name>E0DI14_9CORY</name>
<organism evidence="1 2">
    <name type="scientific">Corynebacterium matruchotii ATCC 14266</name>
    <dbReference type="NCBI Taxonomy" id="553207"/>
    <lineage>
        <taxon>Bacteria</taxon>
        <taxon>Bacillati</taxon>
        <taxon>Actinomycetota</taxon>
        <taxon>Actinomycetes</taxon>
        <taxon>Mycobacteriales</taxon>
        <taxon>Corynebacteriaceae</taxon>
        <taxon>Corynebacterium</taxon>
    </lineage>
</organism>
<dbReference type="eggNOG" id="ENOG502ZAJJ">
    <property type="taxonomic scope" value="Bacteria"/>
</dbReference>
<accession>E0DI14</accession>
<protein>
    <submittedName>
        <fullName evidence="1">Uncharacterized protein</fullName>
    </submittedName>
</protein>
<dbReference type="Proteomes" id="UP000004218">
    <property type="component" value="Unassembled WGS sequence"/>
</dbReference>
<gene>
    <name evidence="1" type="ORF">HMPREF0299_5324</name>
</gene>
<comment type="caution">
    <text evidence="1">The sequence shown here is derived from an EMBL/GenBank/DDBJ whole genome shotgun (WGS) entry which is preliminary data.</text>
</comment>
<dbReference type="EMBL" id="ACSH02000008">
    <property type="protein sequence ID" value="EFM47772.1"/>
    <property type="molecule type" value="Genomic_DNA"/>
</dbReference>
<reference evidence="1" key="1">
    <citation type="submission" date="2010-08" db="EMBL/GenBank/DDBJ databases">
        <authorList>
            <person name="Harkins D.M."/>
            <person name="Madupu R."/>
            <person name="Durkin A.S."/>
            <person name="Torralba M."/>
            <person name="Methe B."/>
            <person name="Sutton G.G."/>
            <person name="Nelson K.E."/>
        </authorList>
    </citation>
    <scope>NUCLEOTIDE SEQUENCE [LARGE SCALE GENOMIC DNA]</scope>
    <source>
        <strain evidence="1">ATCC 14266</strain>
    </source>
</reference>
<dbReference type="OrthoDB" id="218750at2"/>
<dbReference type="GeneID" id="84574913"/>
<evidence type="ECO:0000313" key="1">
    <source>
        <dbReference type="EMBL" id="EFM47772.1"/>
    </source>
</evidence>